<dbReference type="AlphaFoldDB" id="G2NVH3"/>
<evidence type="ECO:0008006" key="3">
    <source>
        <dbReference type="Google" id="ProtNLM"/>
    </source>
</evidence>
<dbReference type="KEGG" id="svl:Strvi_6249"/>
<dbReference type="InterPro" id="IPR040442">
    <property type="entry name" value="Pyrv_kinase-like_dom_sf"/>
</dbReference>
<name>G2NVH3_STRV4</name>
<dbReference type="Gene3D" id="6.10.250.2750">
    <property type="match status" value="1"/>
</dbReference>
<dbReference type="EMBL" id="CP002994">
    <property type="protein sequence ID" value="AEM85726.1"/>
    <property type="molecule type" value="Genomic_DNA"/>
</dbReference>
<proteinExistence type="predicted"/>
<dbReference type="PANTHER" id="PTHR42905:SF16">
    <property type="entry name" value="CARBOXYPHOSPHONOENOLPYRUVATE PHOSPHONOMUTASE-LIKE PROTEIN (AFU_ORTHOLOGUE AFUA_5G07230)"/>
    <property type="match status" value="1"/>
</dbReference>
<dbReference type="Proteomes" id="UP000008703">
    <property type="component" value="Chromosome"/>
</dbReference>
<dbReference type="Gene3D" id="3.20.20.60">
    <property type="entry name" value="Phosphoenolpyruvate-binding domains"/>
    <property type="match status" value="1"/>
</dbReference>
<protein>
    <recommendedName>
        <fullName evidence="3">PEP phosphonomutase</fullName>
    </recommendedName>
</protein>
<dbReference type="PANTHER" id="PTHR42905">
    <property type="entry name" value="PHOSPHOENOLPYRUVATE CARBOXYLASE"/>
    <property type="match status" value="1"/>
</dbReference>
<dbReference type="SUPFAM" id="SSF51621">
    <property type="entry name" value="Phosphoenolpyruvate/pyruvate domain"/>
    <property type="match status" value="1"/>
</dbReference>
<organism evidence="1 2">
    <name type="scientific">Streptomyces violaceusniger (strain Tu 4113)</name>
    <dbReference type="NCBI Taxonomy" id="653045"/>
    <lineage>
        <taxon>Bacteria</taxon>
        <taxon>Bacillati</taxon>
        <taxon>Actinomycetota</taxon>
        <taxon>Actinomycetes</taxon>
        <taxon>Kitasatosporales</taxon>
        <taxon>Streptomycetaceae</taxon>
        <taxon>Streptomyces</taxon>
        <taxon>Streptomyces violaceusniger group</taxon>
    </lineage>
</organism>
<dbReference type="InterPro" id="IPR039556">
    <property type="entry name" value="ICL/PEPM"/>
</dbReference>
<keyword evidence="2" id="KW-1185">Reference proteome</keyword>
<dbReference type="InterPro" id="IPR015813">
    <property type="entry name" value="Pyrv/PenolPyrv_kinase-like_dom"/>
</dbReference>
<reference evidence="1" key="1">
    <citation type="submission" date="2011-08" db="EMBL/GenBank/DDBJ databases">
        <title>Complete sequence of chromosome of Streptomyces violaceusniger Tu 4113.</title>
        <authorList>
            <consortium name="US DOE Joint Genome Institute"/>
            <person name="Lucas S."/>
            <person name="Han J."/>
            <person name="Lapidus A."/>
            <person name="Cheng J.-F."/>
            <person name="Goodwin L."/>
            <person name="Pitluck S."/>
            <person name="Peters L."/>
            <person name="Ivanova N."/>
            <person name="Daligault H."/>
            <person name="Detter J.C."/>
            <person name="Han C."/>
            <person name="Tapia R."/>
            <person name="Land M."/>
            <person name="Hauser L."/>
            <person name="Kyrpides N."/>
            <person name="Ivanova N."/>
            <person name="Pagani I."/>
            <person name="Hagen A."/>
            <person name="Katz L."/>
            <person name="Fiedler H.-P."/>
            <person name="Keasling J."/>
            <person name="Fortman J."/>
            <person name="Woyke T."/>
        </authorList>
    </citation>
    <scope>NUCLEOTIDE SEQUENCE [LARGE SCALE GENOMIC DNA]</scope>
    <source>
        <strain evidence="1">Tu 4113</strain>
    </source>
</reference>
<dbReference type="GO" id="GO:0003824">
    <property type="term" value="F:catalytic activity"/>
    <property type="evidence" value="ECO:0007669"/>
    <property type="project" value="InterPro"/>
</dbReference>
<dbReference type="CDD" id="cd00377">
    <property type="entry name" value="ICL_PEPM"/>
    <property type="match status" value="1"/>
</dbReference>
<evidence type="ECO:0000313" key="2">
    <source>
        <dbReference type="Proteomes" id="UP000008703"/>
    </source>
</evidence>
<gene>
    <name evidence="1" type="ORF">Strvi_6249</name>
</gene>
<dbReference type="eggNOG" id="COG2513">
    <property type="taxonomic scope" value="Bacteria"/>
</dbReference>
<accession>G2NVH3</accession>
<dbReference type="Pfam" id="PF13714">
    <property type="entry name" value="PEP_mutase"/>
    <property type="match status" value="1"/>
</dbReference>
<sequence length="314" mass="32165">MRRGTYYQRPVGGPRFGKVDVDVGFLPERATRQCLATRMTATQQAKARLFRSLHTLAGPLTLANAWDVASARVIESAGAPAIATTSAGVAWSLGSPDGDALVRDQALETISRITAAVAVPVTADIEGGYGQDAADVAGTITGVLAAGAVGVNIEDGTRPPGELATRLAVARRTADRAGADLFLNARIDTYLLGLGNPDTRLEETLSRAHMYVDAGADGIFVPGVTDTTTIAALAKDISGPLNVMAGPGAPTVAELGTLGVARVSLGSGVAQAAYAAARRAARELFDTGDYGSLLGAIPFPELNGLLSEPRGALS</sequence>
<evidence type="ECO:0000313" key="1">
    <source>
        <dbReference type="EMBL" id="AEM85726.1"/>
    </source>
</evidence>
<dbReference type="HOGENOM" id="CLU_027389_2_3_11"/>